<sequence>MWTVNQDMKVDILRAGIAAPSADNSQPWRFTWGDDHLDVRIDATRSGNVSDTRYVLSDLAAGACVENMVIQGRSLGYAAQVDVFPEAGDELWIARIRWRRDPDGQRDPLAAAIDSRHTDRSFPWRGAIAPSAQARLDAQAERIEGARLCWPRAGREKSMALKLVRLAESLRFRSPALHAELFSSIRFAAGWDAVCEEGLAPATLAVERPMRPAFEAMRRPAVMRVLNRFGAAAMLGWRSAWLPIRLSPGLCLLVVPSAARTDVFAGGRALQRVWLEATLAGLSVQPYAAAGVLSLGFVPVEPHLRQALSRLDAGLAPLCGNGRGLVFLRLGQSRSAPPRRSGRRAMDSFGPG</sequence>
<reference evidence="1 2" key="1">
    <citation type="journal article" date="2019" name="Int. J. Syst. Evol. Microbiol.">
        <title>The Global Catalogue of Microorganisms (GCM) 10K type strain sequencing project: providing services to taxonomists for standard genome sequencing and annotation.</title>
        <authorList>
            <consortium name="The Broad Institute Genomics Platform"/>
            <consortium name="The Broad Institute Genome Sequencing Center for Infectious Disease"/>
            <person name="Wu L."/>
            <person name="Ma J."/>
        </authorList>
    </citation>
    <scope>NUCLEOTIDE SEQUENCE [LARGE SCALE GENOMIC DNA]</scope>
    <source>
        <strain evidence="1 2">JCM 16242</strain>
    </source>
</reference>
<proteinExistence type="predicted"/>
<evidence type="ECO:0000313" key="2">
    <source>
        <dbReference type="Proteomes" id="UP001500657"/>
    </source>
</evidence>
<name>A0ABN0UQZ3_9GAMM</name>
<dbReference type="InterPro" id="IPR000415">
    <property type="entry name" value="Nitroreductase-like"/>
</dbReference>
<organism evidence="1 2">
    <name type="scientific">Rhodanobacter caeni</name>
    <dbReference type="NCBI Taxonomy" id="657654"/>
    <lineage>
        <taxon>Bacteria</taxon>
        <taxon>Pseudomonadati</taxon>
        <taxon>Pseudomonadota</taxon>
        <taxon>Gammaproteobacteria</taxon>
        <taxon>Lysobacterales</taxon>
        <taxon>Rhodanobacteraceae</taxon>
        <taxon>Rhodanobacter</taxon>
    </lineage>
</organism>
<dbReference type="Gene3D" id="3.40.109.10">
    <property type="entry name" value="NADH Oxidase"/>
    <property type="match status" value="1"/>
</dbReference>
<gene>
    <name evidence="1" type="ORF">GCM10009126_24650</name>
</gene>
<accession>A0ABN0UQZ3</accession>
<dbReference type="Proteomes" id="UP001500657">
    <property type="component" value="Unassembled WGS sequence"/>
</dbReference>
<protein>
    <recommendedName>
        <fullName evidence="3">Nitroreductase</fullName>
    </recommendedName>
</protein>
<dbReference type="RefSeq" id="WP_343883069.1">
    <property type="nucleotide sequence ID" value="NZ_BAAAFO010000003.1"/>
</dbReference>
<comment type="caution">
    <text evidence="1">The sequence shown here is derived from an EMBL/GenBank/DDBJ whole genome shotgun (WGS) entry which is preliminary data.</text>
</comment>
<dbReference type="SUPFAM" id="SSF55469">
    <property type="entry name" value="FMN-dependent nitroreductase-like"/>
    <property type="match status" value="1"/>
</dbReference>
<keyword evidence="2" id="KW-1185">Reference proteome</keyword>
<evidence type="ECO:0000313" key="1">
    <source>
        <dbReference type="EMBL" id="GAA0258420.1"/>
    </source>
</evidence>
<dbReference type="EMBL" id="BAAAFO010000003">
    <property type="protein sequence ID" value="GAA0258420.1"/>
    <property type="molecule type" value="Genomic_DNA"/>
</dbReference>
<evidence type="ECO:0008006" key="3">
    <source>
        <dbReference type="Google" id="ProtNLM"/>
    </source>
</evidence>